<dbReference type="Proteomes" id="UP001221757">
    <property type="component" value="Unassembled WGS sequence"/>
</dbReference>
<feature type="region of interest" description="Disordered" evidence="1">
    <location>
        <begin position="752"/>
        <end position="828"/>
    </location>
</feature>
<feature type="compositionally biased region" description="Basic and acidic residues" evidence="1">
    <location>
        <begin position="806"/>
        <end position="816"/>
    </location>
</feature>
<feature type="region of interest" description="Disordered" evidence="1">
    <location>
        <begin position="888"/>
        <end position="918"/>
    </location>
</feature>
<feature type="region of interest" description="Disordered" evidence="1">
    <location>
        <begin position="1756"/>
        <end position="1779"/>
    </location>
</feature>
<name>A0AAD7CRJ6_MYCRO</name>
<dbReference type="EMBL" id="JARKIE010000269">
    <property type="protein sequence ID" value="KAJ7659484.1"/>
    <property type="molecule type" value="Genomic_DNA"/>
</dbReference>
<evidence type="ECO:0000256" key="1">
    <source>
        <dbReference type="SAM" id="MobiDB-lite"/>
    </source>
</evidence>
<feature type="compositionally biased region" description="Low complexity" evidence="1">
    <location>
        <begin position="771"/>
        <end position="784"/>
    </location>
</feature>
<feature type="compositionally biased region" description="Polar residues" evidence="1">
    <location>
        <begin position="754"/>
        <end position="770"/>
    </location>
</feature>
<evidence type="ECO:0000313" key="3">
    <source>
        <dbReference type="Proteomes" id="UP001221757"/>
    </source>
</evidence>
<proteinExistence type="predicted"/>
<accession>A0AAD7CRJ6</accession>
<feature type="region of interest" description="Disordered" evidence="1">
    <location>
        <begin position="1314"/>
        <end position="1356"/>
    </location>
</feature>
<organism evidence="2 3">
    <name type="scientific">Mycena rosella</name>
    <name type="common">Pink bonnet</name>
    <name type="synonym">Agaricus rosellus</name>
    <dbReference type="NCBI Taxonomy" id="1033263"/>
    <lineage>
        <taxon>Eukaryota</taxon>
        <taxon>Fungi</taxon>
        <taxon>Dikarya</taxon>
        <taxon>Basidiomycota</taxon>
        <taxon>Agaricomycotina</taxon>
        <taxon>Agaricomycetes</taxon>
        <taxon>Agaricomycetidae</taxon>
        <taxon>Agaricales</taxon>
        <taxon>Marasmiineae</taxon>
        <taxon>Mycenaceae</taxon>
        <taxon>Mycena</taxon>
    </lineage>
</organism>
<evidence type="ECO:0000313" key="2">
    <source>
        <dbReference type="EMBL" id="KAJ7659484.1"/>
    </source>
</evidence>
<keyword evidence="3" id="KW-1185">Reference proteome</keyword>
<sequence length="1918" mass="212462">MPNPDWSKVDGIRVHQDSPWLTTPPTEKGEVWITCRCSGIDLAFGHVALAEYCPDTVFYRSEVRDSEAFATEVGKRTLFGHPKDVQPIKPPLDSFIFKPEELSTAPAPPETVLIPPKLEPHHPEPPRNFLHPRAGIFTLKKTSAYQRGYVYTTPYYLSSKEGDRERMMRVVAPSQLYPRLADGKYIHDPVPECVQMVPGVPFAFEIDGNPDQLHTIGAVHTLESLRHEPDFWPILRDTVLVAKGLRGCRPVGNTDEIFLISDFPIRPNDRSPTDVPLDSKEGSYNLANTVLKGIGPGVVVPATQVDTPEFAGQVCTVLKSLGSLRRRLLRKTLSKYEYDVTEFNADDMNVVGFGGLEPNNATSSQLNLSTPWQRLMHALGQQGTEHLDEHDAETRKTFFLALLNLPPDSDSGSFLLARAGVYIREINAWALYLFFDGVDIHTGIGATTTYSRAEFKQWMEADLEMAWNRSELGRMGIVQYASRSAHSRDTYMSMTPSVRFGNCAPEQHHLAIQRDFATHGQEILGGQEPWANHMGREIIYAFWNKLQLCNLDLGIDLNKIIQSISFKDKDGHDIPLQPLPFHPVDNAKHIALYRGYFEYYRQQCARMRLNIGKHQFLRFRESLRNDTYDPVEDPEQVLFNWKSRSSIPNKSGSGLNAPPPGTDFCGMVVKIVEHIRVANRGCYRVLTDDSDHTPRLVQENDPRLPCAMVKAFIAAELRKFFALPILETQNNLHPPTLMPTGSSSANDDIEMEETQLSGSNPSGSGDTNNLNSSDAPAVSSSSNSLEREHAQATHSNPLQESTNDVSKGKGKERSEGSDEPSTSESDPQWDIEAILEMVQDNQGTWYRCKFAADDSRGCPKESEGWAHENDLSAGCDKLLEDFYKSLADQNTTPSEDSSCSDSSDEDERPRKKQKAVKKDPTLKVSKLSLGNMQYLESLLNVERLKSEVEMINADRLTNSRGSNLMLGALTSSSFAPTILEMCLTHNSAISMLDVVVDNSASTPLEVACAQFTKISTSAGAMVKLAAFQRATTLLTQILRWTNSRALIIIYRWCTVAGPRTIQGLFDLHREKGFSAFTAMPTLGHLVDHIVQFVFGEKITLMEKEKSRRAEARKRSTRAANKDTTATTPTHGKFGPIRTDLNHIPADLYGVLAKGKKNGPHIRLLDPGGGPQLNLYAACQRCLLDVFFRGIIMPALRGLMEIPDTAKSHSRTDTDSAVYNCAICRGAVLECLLEACGDDGILCSNALDDVLHSPWLFFPVSISRADRLGPALLHRTETVLSGLRDWLEERVEDDPTIPALTKSLGDEIHTVLQELAAGEPHPDAIRALPPPAKTPRKTVKSKPKKDPPQYTSPEIDTIIPAGSLPNFTLPAVIIREALNLERSLPPGDHALRRVLQEHHASQNSRRDRNLDWVNPRRQSNRYTFLFQQNFPGVKLTGPVGLSNALSWFGTGQGSGTERFLASLSPIGGFFADDVATMVQNFENIISQNVHSAEKIQFDNQKAWGNQPNPELAAQPTVRREGKRKPRAVVGHKRKRATSENSALKEKASLESKFGRFFAANVQEKWISHLGELAHKDPSTDQAPRPSWASTIRLISNLNIPAFKTGLTAMHLVNTLAFSQVVQLPSVSEMASWIADNPSLGAVTGLEFLGFQTNSRDHIQGSYICFHNYLDKYLVKEDREMLGFHPPFSEHLLCKVPRLDKYLSADNGPRLSQIAESLGAVKWIPEENITDSRALPFPCPATRDTLETALKAAETAEVDQQMEVETEQRQPEFAEGSSRGSLPEFVEGSSGGCGWACMQHVILKLPITFLQPLVVFRSQIRSQMRKFETERNKGFGTSSGRQAGRGGPGGRITAAIIRIRRATTGTPPGDVIKASYRSGSARCRACRVLPHDQGASAPGADGLIAVVIAVPTAVANVPDQ</sequence>
<feature type="compositionally biased region" description="Basic residues" evidence="1">
    <location>
        <begin position="1519"/>
        <end position="1534"/>
    </location>
</feature>
<feature type="compositionally biased region" description="Basic residues" evidence="1">
    <location>
        <begin position="1333"/>
        <end position="1342"/>
    </location>
</feature>
<comment type="caution">
    <text evidence="2">The sequence shown here is derived from an EMBL/GenBank/DDBJ whole genome shotgun (WGS) entry which is preliminary data.</text>
</comment>
<feature type="region of interest" description="Disordered" evidence="1">
    <location>
        <begin position="1516"/>
        <end position="1543"/>
    </location>
</feature>
<gene>
    <name evidence="2" type="ORF">B0H17DRAFT_1185507</name>
</gene>
<feature type="compositionally biased region" description="Polar residues" evidence="1">
    <location>
        <begin position="792"/>
        <end position="805"/>
    </location>
</feature>
<protein>
    <submittedName>
        <fullName evidence="2">Uncharacterized protein</fullName>
    </submittedName>
</protein>
<reference evidence="2" key="1">
    <citation type="submission" date="2023-03" db="EMBL/GenBank/DDBJ databases">
        <title>Massive genome expansion in bonnet fungi (Mycena s.s.) driven by repeated elements and novel gene families across ecological guilds.</title>
        <authorList>
            <consortium name="Lawrence Berkeley National Laboratory"/>
            <person name="Harder C.B."/>
            <person name="Miyauchi S."/>
            <person name="Viragh M."/>
            <person name="Kuo A."/>
            <person name="Thoen E."/>
            <person name="Andreopoulos B."/>
            <person name="Lu D."/>
            <person name="Skrede I."/>
            <person name="Drula E."/>
            <person name="Henrissat B."/>
            <person name="Morin E."/>
            <person name="Kohler A."/>
            <person name="Barry K."/>
            <person name="LaButti K."/>
            <person name="Morin E."/>
            <person name="Salamov A."/>
            <person name="Lipzen A."/>
            <person name="Mereny Z."/>
            <person name="Hegedus B."/>
            <person name="Baldrian P."/>
            <person name="Stursova M."/>
            <person name="Weitz H."/>
            <person name="Taylor A."/>
            <person name="Grigoriev I.V."/>
            <person name="Nagy L.G."/>
            <person name="Martin F."/>
            <person name="Kauserud H."/>
        </authorList>
    </citation>
    <scope>NUCLEOTIDE SEQUENCE</scope>
    <source>
        <strain evidence="2">CBHHK067</strain>
    </source>
</reference>
<feature type="region of interest" description="Disordered" evidence="1">
    <location>
        <begin position="1105"/>
        <end position="1133"/>
    </location>
</feature>